<feature type="domain" description="MmgE/PrpD C-terminal" evidence="3">
    <location>
        <begin position="273"/>
        <end position="417"/>
    </location>
</feature>
<evidence type="ECO:0000313" key="4">
    <source>
        <dbReference type="EMBL" id="SAK85308.1"/>
    </source>
</evidence>
<gene>
    <name evidence="4" type="ORF">AWB75_05669</name>
</gene>
<dbReference type="PANTHER" id="PTHR16943:SF8">
    <property type="entry name" value="2-METHYLCITRATE DEHYDRATASE"/>
    <property type="match status" value="1"/>
</dbReference>
<dbReference type="EMBL" id="FCOF02000039">
    <property type="protein sequence ID" value="SAK85308.1"/>
    <property type="molecule type" value="Genomic_DNA"/>
</dbReference>
<dbReference type="InterPro" id="IPR045337">
    <property type="entry name" value="MmgE_PrpD_C"/>
</dbReference>
<comment type="similarity">
    <text evidence="1">Belongs to the PrpD family.</text>
</comment>
<dbReference type="InterPro" id="IPR036148">
    <property type="entry name" value="MmgE/PrpD_sf"/>
</dbReference>
<dbReference type="Gene3D" id="1.10.4100.10">
    <property type="entry name" value="2-methylcitrate dehydratase PrpD"/>
    <property type="match status" value="1"/>
</dbReference>
<dbReference type="Pfam" id="PF19305">
    <property type="entry name" value="MmgE_PrpD_C"/>
    <property type="match status" value="1"/>
</dbReference>
<dbReference type="AlphaFoldDB" id="A0A158CSM8"/>
<evidence type="ECO:0000256" key="1">
    <source>
        <dbReference type="ARBA" id="ARBA00006174"/>
    </source>
</evidence>
<protein>
    <submittedName>
        <fullName evidence="4">MmgE/PrpD family protein</fullName>
    </submittedName>
</protein>
<dbReference type="RefSeq" id="WP_061127360.1">
    <property type="nucleotide sequence ID" value="NZ_FCOF02000039.1"/>
</dbReference>
<dbReference type="InterPro" id="IPR042183">
    <property type="entry name" value="MmgE/PrpD_sf_1"/>
</dbReference>
<sequence>MTVALRLGEFITESKFEDLPSLAKDYGEMLIASTIASAAVGFNLSSSSIIRQLEIDRGGKPESTIWFDGSVRLPAAAAARVNAVASDAAASDDSDLRNIVHQGTTACASALAVGERLCSSGEEIVAAIVLGYETAGRISTVMQCTFKDKGFHGSIIAAFAGAAAAARLMRLSVDKTAQALLITATSVGGLNAAADTSVAREYHAGQAATSGVQAALAAARGFTVERELFEMKLGFFDCFGRDADASLITNDFGSRWNILTEMGIKLVPGGHPHHGVAEAAAKAARDAGVEPEEVELIEISRPGYAGFANPHNPTDLIGMAHSAIFFAAAGVADRDFSWIHASADKITDPRIRMLLDRVRMVAPPTSDLDRYKGGARVTIVTKDGKRTSATVYAPKGAAILGIDWIDVEAKYRTLVGKANISADNVQASLGVVRTFRQVESASALLNLLR</sequence>
<dbReference type="InterPro" id="IPR042188">
    <property type="entry name" value="MmgE/PrpD_sf_2"/>
</dbReference>
<organism evidence="4 5">
    <name type="scientific">Caballeronia catudaia</name>
    <dbReference type="NCBI Taxonomy" id="1777136"/>
    <lineage>
        <taxon>Bacteria</taxon>
        <taxon>Pseudomonadati</taxon>
        <taxon>Pseudomonadota</taxon>
        <taxon>Betaproteobacteria</taxon>
        <taxon>Burkholderiales</taxon>
        <taxon>Burkholderiaceae</taxon>
        <taxon>Caballeronia</taxon>
    </lineage>
</organism>
<reference evidence="4" key="1">
    <citation type="submission" date="2016-01" db="EMBL/GenBank/DDBJ databases">
        <authorList>
            <person name="Peeters C."/>
        </authorList>
    </citation>
    <scope>NUCLEOTIDE SEQUENCE [LARGE SCALE GENOMIC DNA]</scope>
    <source>
        <strain evidence="4">LMG 29318</strain>
    </source>
</reference>
<keyword evidence="5" id="KW-1185">Reference proteome</keyword>
<dbReference type="Pfam" id="PF03972">
    <property type="entry name" value="MmgE_PrpD_N"/>
    <property type="match status" value="1"/>
</dbReference>
<comment type="caution">
    <text evidence="4">The sequence shown here is derived from an EMBL/GenBank/DDBJ whole genome shotgun (WGS) entry which is preliminary data.</text>
</comment>
<feature type="domain" description="MmgE/PrpD N-terminal" evidence="2">
    <location>
        <begin position="6"/>
        <end position="245"/>
    </location>
</feature>
<dbReference type="InterPro" id="IPR045336">
    <property type="entry name" value="MmgE_PrpD_N"/>
</dbReference>
<evidence type="ECO:0000259" key="3">
    <source>
        <dbReference type="Pfam" id="PF19305"/>
    </source>
</evidence>
<proteinExistence type="inferred from homology"/>
<evidence type="ECO:0000259" key="2">
    <source>
        <dbReference type="Pfam" id="PF03972"/>
    </source>
</evidence>
<dbReference type="PANTHER" id="PTHR16943">
    <property type="entry name" value="2-METHYLCITRATE DEHYDRATASE-RELATED"/>
    <property type="match status" value="1"/>
</dbReference>
<dbReference type="Proteomes" id="UP000054870">
    <property type="component" value="Unassembled WGS sequence"/>
</dbReference>
<evidence type="ECO:0000313" key="5">
    <source>
        <dbReference type="Proteomes" id="UP000054870"/>
    </source>
</evidence>
<dbReference type="GO" id="GO:0016829">
    <property type="term" value="F:lyase activity"/>
    <property type="evidence" value="ECO:0007669"/>
    <property type="project" value="InterPro"/>
</dbReference>
<dbReference type="OrthoDB" id="9112846at2"/>
<dbReference type="Gene3D" id="3.30.1330.120">
    <property type="entry name" value="2-methylcitrate dehydratase PrpD"/>
    <property type="match status" value="1"/>
</dbReference>
<accession>A0A158CSM8</accession>
<name>A0A158CSM8_9BURK</name>
<dbReference type="InterPro" id="IPR005656">
    <property type="entry name" value="MmgE_PrpD"/>
</dbReference>
<dbReference type="SUPFAM" id="SSF103378">
    <property type="entry name" value="2-methylcitrate dehydratase PrpD"/>
    <property type="match status" value="1"/>
</dbReference>